<proteinExistence type="predicted"/>
<comment type="caution">
    <text evidence="2">The sequence shown here is derived from an EMBL/GenBank/DDBJ whole genome shotgun (WGS) entry which is preliminary data.</text>
</comment>
<feature type="compositionally biased region" description="Polar residues" evidence="1">
    <location>
        <begin position="43"/>
        <end position="63"/>
    </location>
</feature>
<feature type="region of interest" description="Disordered" evidence="1">
    <location>
        <begin position="29"/>
        <end position="63"/>
    </location>
</feature>
<evidence type="ECO:0000313" key="3">
    <source>
        <dbReference type="Proteomes" id="UP000295680"/>
    </source>
</evidence>
<dbReference type="EMBL" id="SLWS01000025">
    <property type="protein sequence ID" value="TCO44191.1"/>
    <property type="molecule type" value="Genomic_DNA"/>
</dbReference>
<protein>
    <submittedName>
        <fullName evidence="2">Uncharacterized protein</fullName>
    </submittedName>
</protein>
<gene>
    <name evidence="2" type="ORF">EV192_12514</name>
</gene>
<evidence type="ECO:0000256" key="1">
    <source>
        <dbReference type="SAM" id="MobiDB-lite"/>
    </source>
</evidence>
<dbReference type="AlphaFoldDB" id="A0A4R2IH49"/>
<sequence>MYGRPKVLMMVTDQVSLLEASPVPVGAEVWREQQRPTDPTGPDSVQSMSAPVLSFKQTTPAAS</sequence>
<keyword evidence="3" id="KW-1185">Reference proteome</keyword>
<dbReference type="Proteomes" id="UP000295680">
    <property type="component" value="Unassembled WGS sequence"/>
</dbReference>
<evidence type="ECO:0000313" key="2">
    <source>
        <dbReference type="EMBL" id="TCO44191.1"/>
    </source>
</evidence>
<reference evidence="2 3" key="1">
    <citation type="submission" date="2019-03" db="EMBL/GenBank/DDBJ databases">
        <title>Genomic Encyclopedia of Type Strains, Phase IV (KMG-IV): sequencing the most valuable type-strain genomes for metagenomic binning, comparative biology and taxonomic classification.</title>
        <authorList>
            <person name="Goeker M."/>
        </authorList>
    </citation>
    <scope>NUCLEOTIDE SEQUENCE [LARGE SCALE GENOMIC DNA]</scope>
    <source>
        <strain evidence="2 3">DSM 45934</strain>
    </source>
</reference>
<organism evidence="2 3">
    <name type="scientific">Actinocrispum wychmicini</name>
    <dbReference type="NCBI Taxonomy" id="1213861"/>
    <lineage>
        <taxon>Bacteria</taxon>
        <taxon>Bacillati</taxon>
        <taxon>Actinomycetota</taxon>
        <taxon>Actinomycetes</taxon>
        <taxon>Pseudonocardiales</taxon>
        <taxon>Pseudonocardiaceae</taxon>
        <taxon>Actinocrispum</taxon>
    </lineage>
</organism>
<accession>A0A4R2IH49</accession>
<name>A0A4R2IH49_9PSEU</name>